<keyword evidence="1" id="KW-0175">Coiled coil</keyword>
<feature type="non-terminal residue" evidence="2">
    <location>
        <position position="1"/>
    </location>
</feature>
<evidence type="ECO:0000313" key="3">
    <source>
        <dbReference type="Proteomes" id="UP000654075"/>
    </source>
</evidence>
<dbReference type="EMBL" id="CAJNNV010021955">
    <property type="protein sequence ID" value="CAE8607677.1"/>
    <property type="molecule type" value="Genomic_DNA"/>
</dbReference>
<comment type="caution">
    <text evidence="2">The sequence shown here is derived from an EMBL/GenBank/DDBJ whole genome shotgun (WGS) entry which is preliminary data.</text>
</comment>
<gene>
    <name evidence="2" type="ORF">PGLA1383_LOCUS25592</name>
</gene>
<protein>
    <submittedName>
        <fullName evidence="2">Uncharacterized protein</fullName>
    </submittedName>
</protein>
<organism evidence="2 3">
    <name type="scientific">Polarella glacialis</name>
    <name type="common">Dinoflagellate</name>
    <dbReference type="NCBI Taxonomy" id="89957"/>
    <lineage>
        <taxon>Eukaryota</taxon>
        <taxon>Sar</taxon>
        <taxon>Alveolata</taxon>
        <taxon>Dinophyceae</taxon>
        <taxon>Suessiales</taxon>
        <taxon>Suessiaceae</taxon>
        <taxon>Polarella</taxon>
    </lineage>
</organism>
<accession>A0A813F4I3</accession>
<sequence length="170" mass="19321">WREAKRARIAAEKVHGEVLELWSCRSASAAMRRRTQVDEWYLGQLRGQLQDLAQGLRSRVQQLKEVQVKFDEAESQRQDLAIARAKGHEELERNRQELVELHQQALGIREACIVPAQLKKKSTVLMKFLDQEGGRLMTEKHMRGLQAASKLHSSVATHAPSLQPLAGRAK</sequence>
<feature type="non-terminal residue" evidence="2">
    <location>
        <position position="170"/>
    </location>
</feature>
<dbReference type="AlphaFoldDB" id="A0A813F4I3"/>
<name>A0A813F4I3_POLGL</name>
<keyword evidence="3" id="KW-1185">Reference proteome</keyword>
<proteinExistence type="predicted"/>
<evidence type="ECO:0000313" key="2">
    <source>
        <dbReference type="EMBL" id="CAE8607677.1"/>
    </source>
</evidence>
<feature type="coiled-coil region" evidence="1">
    <location>
        <begin position="46"/>
        <end position="83"/>
    </location>
</feature>
<evidence type="ECO:0000256" key="1">
    <source>
        <dbReference type="SAM" id="Coils"/>
    </source>
</evidence>
<reference evidence="2" key="1">
    <citation type="submission" date="2021-02" db="EMBL/GenBank/DDBJ databases">
        <authorList>
            <person name="Dougan E. K."/>
            <person name="Rhodes N."/>
            <person name="Thang M."/>
            <person name="Chan C."/>
        </authorList>
    </citation>
    <scope>NUCLEOTIDE SEQUENCE</scope>
</reference>
<dbReference type="OrthoDB" id="420328at2759"/>
<dbReference type="Proteomes" id="UP000654075">
    <property type="component" value="Unassembled WGS sequence"/>
</dbReference>